<reference evidence="3 4" key="1">
    <citation type="submission" date="2016-05" db="EMBL/GenBank/DDBJ databases">
        <title>Paenibacillus oryzae. sp. nov., isolated from the rice root.</title>
        <authorList>
            <person name="Zhang J."/>
            <person name="Zhang X."/>
        </authorList>
    </citation>
    <scope>NUCLEOTIDE SEQUENCE [LARGE SCALE GENOMIC DNA]</scope>
    <source>
        <strain evidence="3 4">1DrF-4</strain>
    </source>
</reference>
<keyword evidence="4" id="KW-1185">Reference proteome</keyword>
<dbReference type="PANTHER" id="PTHR33490">
    <property type="entry name" value="BLR5614 PROTEIN-RELATED"/>
    <property type="match status" value="1"/>
</dbReference>
<protein>
    <submittedName>
        <fullName evidence="3">Transglutaminase</fullName>
    </submittedName>
</protein>
<name>A0A1A5YRZ3_9BACL</name>
<evidence type="ECO:0000259" key="2">
    <source>
        <dbReference type="SMART" id="SM00460"/>
    </source>
</evidence>
<keyword evidence="1" id="KW-0732">Signal</keyword>
<dbReference type="OrthoDB" id="9787782at2"/>
<feature type="chain" id="PRO_5039067791" evidence="1">
    <location>
        <begin position="23"/>
        <end position="268"/>
    </location>
</feature>
<evidence type="ECO:0000313" key="4">
    <source>
        <dbReference type="Proteomes" id="UP000092024"/>
    </source>
</evidence>
<evidence type="ECO:0000256" key="1">
    <source>
        <dbReference type="SAM" id="SignalP"/>
    </source>
</evidence>
<feature type="domain" description="Transglutaminase-like" evidence="2">
    <location>
        <begin position="184"/>
        <end position="242"/>
    </location>
</feature>
<dbReference type="Pfam" id="PF01841">
    <property type="entry name" value="Transglut_core"/>
    <property type="match status" value="1"/>
</dbReference>
<dbReference type="STRING" id="1844972.A7K91_21145"/>
<dbReference type="AlphaFoldDB" id="A0A1A5YRZ3"/>
<dbReference type="Proteomes" id="UP000092024">
    <property type="component" value="Unassembled WGS sequence"/>
</dbReference>
<dbReference type="InterPro" id="IPR002931">
    <property type="entry name" value="Transglutaminase-like"/>
</dbReference>
<sequence length="268" mass="29404">MRKFIMMAIAVFLLFTSVQVSSAKAAASNEWLGTDLLGQGAISVSYKVKPAVSTKLMIAKGKESYTYNLIAGQAKETFPLQLGNGEYKVTVLEHVSGNKYKGVLQSAVTLNLKDDKTIYLNSIQNISWTSSSKAIVQAAKLIKGKTTDEEKVKAVYDYVIANVAYDKKLAANVPADYLPSIDRTFTTRKDICYGYASLTAGMLRSLGIPTKLVMGESDYVDVYHAWNEVYLNGKWVIIDTTVDAGLKAGSQKIEMIKEAGKYNAAKKY</sequence>
<dbReference type="SUPFAM" id="SSF54001">
    <property type="entry name" value="Cysteine proteinases"/>
    <property type="match status" value="1"/>
</dbReference>
<proteinExistence type="predicted"/>
<dbReference type="PANTHER" id="PTHR33490:SF3">
    <property type="entry name" value="CONSERVED INTEGRAL MEMBRANE PROTEIN"/>
    <property type="match status" value="1"/>
</dbReference>
<dbReference type="SMART" id="SM00460">
    <property type="entry name" value="TGc"/>
    <property type="match status" value="1"/>
</dbReference>
<comment type="caution">
    <text evidence="3">The sequence shown here is derived from an EMBL/GenBank/DDBJ whole genome shotgun (WGS) entry which is preliminary data.</text>
</comment>
<feature type="signal peptide" evidence="1">
    <location>
        <begin position="1"/>
        <end position="22"/>
    </location>
</feature>
<gene>
    <name evidence="3" type="ORF">A7K91_21145</name>
</gene>
<accession>A0A1A5YRZ3</accession>
<dbReference type="InterPro" id="IPR038765">
    <property type="entry name" value="Papain-like_cys_pep_sf"/>
</dbReference>
<dbReference type="Gene3D" id="3.10.620.30">
    <property type="match status" value="1"/>
</dbReference>
<organism evidence="3 4">
    <name type="scientific">Paenibacillus oryzae</name>
    <dbReference type="NCBI Taxonomy" id="1844972"/>
    <lineage>
        <taxon>Bacteria</taxon>
        <taxon>Bacillati</taxon>
        <taxon>Bacillota</taxon>
        <taxon>Bacilli</taxon>
        <taxon>Bacillales</taxon>
        <taxon>Paenibacillaceae</taxon>
        <taxon>Paenibacillus</taxon>
    </lineage>
</organism>
<dbReference type="RefSeq" id="WP_068679153.1">
    <property type="nucleotide sequence ID" value="NZ_LYPA01000026.1"/>
</dbReference>
<evidence type="ECO:0000313" key="3">
    <source>
        <dbReference type="EMBL" id="OBR68392.1"/>
    </source>
</evidence>
<dbReference type="EMBL" id="LYPA01000026">
    <property type="protein sequence ID" value="OBR68392.1"/>
    <property type="molecule type" value="Genomic_DNA"/>
</dbReference>